<dbReference type="GO" id="GO:0004034">
    <property type="term" value="F:aldose 1-epimerase activity"/>
    <property type="evidence" value="ECO:0007669"/>
    <property type="project" value="TreeGrafter"/>
</dbReference>
<evidence type="ECO:0000256" key="4">
    <source>
        <dbReference type="ARBA" id="ARBA00023277"/>
    </source>
</evidence>
<dbReference type="Pfam" id="PF01263">
    <property type="entry name" value="Aldose_epim"/>
    <property type="match status" value="1"/>
</dbReference>
<dbReference type="GO" id="GO:0005737">
    <property type="term" value="C:cytoplasm"/>
    <property type="evidence" value="ECO:0007669"/>
    <property type="project" value="TreeGrafter"/>
</dbReference>
<dbReference type="RefSeq" id="WP_258877962.1">
    <property type="nucleotide sequence ID" value="NZ_CP048914.1"/>
</dbReference>
<dbReference type="EMBL" id="CP048914">
    <property type="protein sequence ID" value="QMS84351.1"/>
    <property type="molecule type" value="Genomic_DNA"/>
</dbReference>
<evidence type="ECO:0000256" key="6">
    <source>
        <dbReference type="ARBA" id="ARBA00033373"/>
    </source>
</evidence>
<evidence type="ECO:0000256" key="1">
    <source>
        <dbReference type="ARBA" id="ARBA00006206"/>
    </source>
</evidence>
<dbReference type="InterPro" id="IPR047215">
    <property type="entry name" value="Galactose_mutarotase-like"/>
</dbReference>
<comment type="similarity">
    <text evidence="1">Belongs to the aldose epimerase family.</text>
</comment>
<dbReference type="InterPro" id="IPR018052">
    <property type="entry name" value="Ald1_epimerase_CS"/>
</dbReference>
<dbReference type="InterPro" id="IPR014718">
    <property type="entry name" value="GH-type_carb-bd"/>
</dbReference>
<dbReference type="Proteomes" id="UP000514720">
    <property type="component" value="Chromosome"/>
</dbReference>
<keyword evidence="4" id="KW-0119">Carbohydrate metabolism</keyword>
<organism evidence="7 8">
    <name type="scientific">Candidatus Xianfuyuplasma coldseepsis</name>
    <dbReference type="NCBI Taxonomy" id="2782163"/>
    <lineage>
        <taxon>Bacteria</taxon>
        <taxon>Bacillati</taxon>
        <taxon>Mycoplasmatota</taxon>
        <taxon>Mollicutes</taxon>
        <taxon>Candidatus Izemoplasmatales</taxon>
        <taxon>Candidatus Izemoplasmataceae</taxon>
        <taxon>Candidatus Xianfuyuplasma</taxon>
    </lineage>
</organism>
<dbReference type="GO" id="GO:0006006">
    <property type="term" value="P:glucose metabolic process"/>
    <property type="evidence" value="ECO:0007669"/>
    <property type="project" value="TreeGrafter"/>
</dbReference>
<dbReference type="InterPro" id="IPR011013">
    <property type="entry name" value="Gal_mutarotase_sf_dom"/>
</dbReference>
<dbReference type="PANTHER" id="PTHR10091">
    <property type="entry name" value="ALDOSE-1-EPIMERASE"/>
    <property type="match status" value="1"/>
</dbReference>
<evidence type="ECO:0000256" key="5">
    <source>
        <dbReference type="ARBA" id="ARBA00032300"/>
    </source>
</evidence>
<evidence type="ECO:0000256" key="3">
    <source>
        <dbReference type="ARBA" id="ARBA00023235"/>
    </source>
</evidence>
<keyword evidence="3" id="KW-0413">Isomerase</keyword>
<dbReference type="PROSITE" id="PS00545">
    <property type="entry name" value="ALDOSE_1_EPIMERASE"/>
    <property type="match status" value="1"/>
</dbReference>
<dbReference type="KEGG" id="xcl:G4Z02_00865"/>
<dbReference type="AlphaFoldDB" id="A0A7L7KNN1"/>
<keyword evidence="8" id="KW-1185">Reference proteome</keyword>
<protein>
    <recommendedName>
        <fullName evidence="2">Aldose 1-epimerase</fullName>
    </recommendedName>
    <alternativeName>
        <fullName evidence="6">Galactose mutarotase</fullName>
    </alternativeName>
    <alternativeName>
        <fullName evidence="5">Type-1 mutarotase</fullName>
    </alternativeName>
</protein>
<dbReference type="GO" id="GO:0033499">
    <property type="term" value="P:galactose catabolic process via UDP-galactose, Leloir pathway"/>
    <property type="evidence" value="ECO:0007669"/>
    <property type="project" value="TreeGrafter"/>
</dbReference>
<evidence type="ECO:0000256" key="2">
    <source>
        <dbReference type="ARBA" id="ARBA00014165"/>
    </source>
</evidence>
<proteinExistence type="inferred from homology"/>
<dbReference type="InterPro" id="IPR008183">
    <property type="entry name" value="Aldose_1/G6P_1-epimerase"/>
</dbReference>
<gene>
    <name evidence="7" type="ORF">G4Z02_00865</name>
</gene>
<reference evidence="7 8" key="1">
    <citation type="submission" date="2020-02" db="EMBL/GenBank/DDBJ databases">
        <authorList>
            <person name="Zheng R.K."/>
            <person name="Sun C.M."/>
        </authorList>
    </citation>
    <scope>NUCLEOTIDE SEQUENCE [LARGE SCALE GENOMIC DNA]</scope>
    <source>
        <strain evidence="8">zrk13</strain>
    </source>
</reference>
<dbReference type="CDD" id="cd09019">
    <property type="entry name" value="galactose_mutarotase_like"/>
    <property type="match status" value="1"/>
</dbReference>
<dbReference type="Gene3D" id="2.70.98.10">
    <property type="match status" value="1"/>
</dbReference>
<sequence length="337" mass="38592">MYSIKKIPVGDQVLTMITVNTPQLDISFIDYGAAIYDLQVPDKDGHKETVVLQYQNMQQYLENKRHLNASIGPTAGRIQNGVYTIDDTTIQLDQNFLKKHTLHGGVDALSYTFFDFELLEEEERVQVTFKTVKKQYFQQYPGNQEYEIVYTIEGLNITIEFIAKTDTPTVINLTNHAYFNLSGNLRSTIMNHEMQIHASTKLALDDEMIPYAVESITDTIYDYTDMQPIQKPGFPGIDDPYMLDHVGLDTIAATVQDPVSKRRLDVYTTYPCVVCYTDNFPQDDALAFDRDNVLHMGVCFETQNPPNGIYVEGVESSILRPHERYYHKTIFAFSVEE</sequence>
<accession>A0A7L7KNN1</accession>
<evidence type="ECO:0000313" key="7">
    <source>
        <dbReference type="EMBL" id="QMS84351.1"/>
    </source>
</evidence>
<name>A0A7L7KNN1_9MOLU</name>
<dbReference type="SUPFAM" id="SSF74650">
    <property type="entry name" value="Galactose mutarotase-like"/>
    <property type="match status" value="1"/>
</dbReference>
<dbReference type="PANTHER" id="PTHR10091:SF0">
    <property type="entry name" value="GALACTOSE MUTAROTASE"/>
    <property type="match status" value="1"/>
</dbReference>
<evidence type="ECO:0000313" key="8">
    <source>
        <dbReference type="Proteomes" id="UP000514720"/>
    </source>
</evidence>
<dbReference type="GO" id="GO:0030246">
    <property type="term" value="F:carbohydrate binding"/>
    <property type="evidence" value="ECO:0007669"/>
    <property type="project" value="InterPro"/>
</dbReference>